<keyword evidence="12" id="KW-0807">Transducer</keyword>
<evidence type="ECO:0000256" key="5">
    <source>
        <dbReference type="ARBA" id="ARBA00022725"/>
    </source>
</evidence>
<comment type="subcellular location">
    <subcellularLocation>
        <location evidence="1">Cell membrane</location>
        <topology evidence="1">Multi-pass membrane protein</topology>
    </subcellularLocation>
</comment>
<keyword evidence="8 13" id="KW-0472">Membrane</keyword>
<dbReference type="Gene3D" id="1.20.1070.10">
    <property type="entry name" value="Rhodopsin 7-helix transmembrane proteins"/>
    <property type="match status" value="1"/>
</dbReference>
<keyword evidence="16" id="KW-1185">Reference proteome</keyword>
<evidence type="ECO:0000313" key="15">
    <source>
        <dbReference type="Ensembl" id="ENSPMGP00000000253.1"/>
    </source>
</evidence>
<dbReference type="GO" id="GO:0004984">
    <property type="term" value="F:olfactory receptor activity"/>
    <property type="evidence" value="ECO:0007669"/>
    <property type="project" value="InterPro"/>
</dbReference>
<evidence type="ECO:0000256" key="4">
    <source>
        <dbReference type="ARBA" id="ARBA00022692"/>
    </source>
</evidence>
<organism evidence="15 16">
    <name type="scientific">Periophthalmus magnuspinnatus</name>
    <dbReference type="NCBI Taxonomy" id="409849"/>
    <lineage>
        <taxon>Eukaryota</taxon>
        <taxon>Metazoa</taxon>
        <taxon>Chordata</taxon>
        <taxon>Craniata</taxon>
        <taxon>Vertebrata</taxon>
        <taxon>Euteleostomi</taxon>
        <taxon>Actinopterygii</taxon>
        <taxon>Neopterygii</taxon>
        <taxon>Teleostei</taxon>
        <taxon>Neoteleostei</taxon>
        <taxon>Acanthomorphata</taxon>
        <taxon>Gobiaria</taxon>
        <taxon>Gobiiformes</taxon>
        <taxon>Gobioidei</taxon>
        <taxon>Gobiidae</taxon>
        <taxon>Oxudercinae</taxon>
        <taxon>Periophthalmus</taxon>
    </lineage>
</organism>
<feature type="transmembrane region" description="Helical" evidence="13">
    <location>
        <begin position="104"/>
        <end position="126"/>
    </location>
</feature>
<evidence type="ECO:0000256" key="7">
    <source>
        <dbReference type="ARBA" id="ARBA00023040"/>
    </source>
</evidence>
<dbReference type="PANTHER" id="PTHR26450:SF87">
    <property type="entry name" value="OLFACTORY RECEPTOR 51F2"/>
    <property type="match status" value="1"/>
</dbReference>
<dbReference type="InterPro" id="IPR000276">
    <property type="entry name" value="GPCR_Rhodpsn"/>
</dbReference>
<dbReference type="GO" id="GO:0005886">
    <property type="term" value="C:plasma membrane"/>
    <property type="evidence" value="ECO:0007669"/>
    <property type="project" value="UniProtKB-SubCell"/>
</dbReference>
<evidence type="ECO:0000259" key="14">
    <source>
        <dbReference type="PROSITE" id="PS50262"/>
    </source>
</evidence>
<name>A0A3B3Z6N0_9GOBI</name>
<keyword evidence="11" id="KW-0325">Glycoprotein</keyword>
<accession>A0A3B3Z6N0</accession>
<keyword evidence="3" id="KW-0716">Sensory transduction</keyword>
<keyword evidence="2" id="KW-1003">Cell membrane</keyword>
<dbReference type="Proteomes" id="UP000261520">
    <property type="component" value="Unplaced"/>
</dbReference>
<dbReference type="PRINTS" id="PR00237">
    <property type="entry name" value="GPCRRHODOPSN"/>
</dbReference>
<evidence type="ECO:0000256" key="12">
    <source>
        <dbReference type="ARBA" id="ARBA00023224"/>
    </source>
</evidence>
<evidence type="ECO:0000256" key="11">
    <source>
        <dbReference type="ARBA" id="ARBA00023180"/>
    </source>
</evidence>
<dbReference type="Pfam" id="PF13853">
    <property type="entry name" value="7tm_4"/>
    <property type="match status" value="1"/>
</dbReference>
<dbReference type="InterPro" id="IPR017452">
    <property type="entry name" value="GPCR_Rhodpsn_7TM"/>
</dbReference>
<dbReference type="PRINTS" id="PR00245">
    <property type="entry name" value="OLFACTORYR"/>
</dbReference>
<feature type="transmembrane region" description="Helical" evidence="13">
    <location>
        <begin position="206"/>
        <end position="231"/>
    </location>
</feature>
<keyword evidence="5" id="KW-0552">Olfaction</keyword>
<keyword evidence="10" id="KW-0675">Receptor</keyword>
<dbReference type="InterPro" id="IPR050402">
    <property type="entry name" value="OR51/52/56-like"/>
</dbReference>
<feature type="transmembrane region" description="Helical" evidence="13">
    <location>
        <begin position="146"/>
        <end position="169"/>
    </location>
</feature>
<reference evidence="15" key="1">
    <citation type="submission" date="2025-08" db="UniProtKB">
        <authorList>
            <consortium name="Ensembl"/>
        </authorList>
    </citation>
    <scope>IDENTIFICATION</scope>
</reference>
<evidence type="ECO:0000256" key="13">
    <source>
        <dbReference type="SAM" id="Phobius"/>
    </source>
</evidence>
<reference evidence="15" key="2">
    <citation type="submission" date="2025-09" db="UniProtKB">
        <authorList>
            <consortium name="Ensembl"/>
        </authorList>
    </citation>
    <scope>IDENTIFICATION</scope>
</reference>
<keyword evidence="9" id="KW-1015">Disulfide bond</keyword>
<dbReference type="InterPro" id="IPR000725">
    <property type="entry name" value="Olfact_rcpt"/>
</dbReference>
<dbReference type="SMART" id="SM01381">
    <property type="entry name" value="7TM_GPCR_Srsx"/>
    <property type="match status" value="1"/>
</dbReference>
<dbReference type="FunFam" id="1.20.1070.10:FF:000024">
    <property type="entry name" value="Olfactory receptor"/>
    <property type="match status" value="1"/>
</dbReference>
<evidence type="ECO:0000256" key="1">
    <source>
        <dbReference type="ARBA" id="ARBA00004651"/>
    </source>
</evidence>
<evidence type="ECO:0000256" key="6">
    <source>
        <dbReference type="ARBA" id="ARBA00022989"/>
    </source>
</evidence>
<sequence length="338" mass="38224">MEESSFALSNMTFVRPAHFYINGFYDFPHGTYFYIFLCFVYIMTVFGNVVLLLIILLVRSLHTPKYMIVFNLALTDLCGSTALIPKLLDTFLFENRYISYEACLSYMFFVLFFGSVQSWTLVAMSFDRFVAICFPLHYHSVVSKPVIAALLTFVWLLALGVIAPLAGLIDRLSFCKTVVIQSFYCDNAPVYRISCNTYFINNQVGIFSAVIMLLVPLALVGCSYACITYALKRIVSGGERLKALKTCTSHLILVAIFFIPVISTNIAVHFPNFHPNTRMINSALTHTVPALLNPFIYSLKTEEMLTAIKKILSKVSKVKNIVILSNSPLRKNDIYIYI</sequence>
<keyword evidence="4 13" id="KW-0812">Transmembrane</keyword>
<dbReference type="STRING" id="409849.ENSPMGP00000000253"/>
<protein>
    <recommendedName>
        <fullName evidence="14">G-protein coupled receptors family 1 profile domain-containing protein</fullName>
    </recommendedName>
</protein>
<feature type="domain" description="G-protein coupled receptors family 1 profile" evidence="14">
    <location>
        <begin position="47"/>
        <end position="297"/>
    </location>
</feature>
<evidence type="ECO:0000313" key="16">
    <source>
        <dbReference type="Proteomes" id="UP000261520"/>
    </source>
</evidence>
<dbReference type="Ensembl" id="ENSPMGT00000000268.1">
    <property type="protein sequence ID" value="ENSPMGP00000000253.1"/>
    <property type="gene ID" value="ENSPMGG00000000224.1"/>
</dbReference>
<dbReference type="AlphaFoldDB" id="A0A3B3Z6N0"/>
<feature type="transmembrane region" description="Helical" evidence="13">
    <location>
        <begin position="251"/>
        <end position="270"/>
    </location>
</feature>
<evidence type="ECO:0000256" key="8">
    <source>
        <dbReference type="ARBA" id="ARBA00023136"/>
    </source>
</evidence>
<evidence type="ECO:0000256" key="9">
    <source>
        <dbReference type="ARBA" id="ARBA00023157"/>
    </source>
</evidence>
<keyword evidence="6 13" id="KW-1133">Transmembrane helix</keyword>
<evidence type="ECO:0000256" key="10">
    <source>
        <dbReference type="ARBA" id="ARBA00023170"/>
    </source>
</evidence>
<dbReference type="SUPFAM" id="SSF81321">
    <property type="entry name" value="Family A G protein-coupled receptor-like"/>
    <property type="match status" value="1"/>
</dbReference>
<proteinExistence type="predicted"/>
<dbReference type="PANTHER" id="PTHR26450">
    <property type="entry name" value="OLFACTORY RECEPTOR 56B1-RELATED"/>
    <property type="match status" value="1"/>
</dbReference>
<dbReference type="PROSITE" id="PS50262">
    <property type="entry name" value="G_PROTEIN_RECEP_F1_2"/>
    <property type="match status" value="1"/>
</dbReference>
<feature type="transmembrane region" description="Helical" evidence="13">
    <location>
        <begin position="32"/>
        <end position="58"/>
    </location>
</feature>
<dbReference type="GO" id="GO:0004930">
    <property type="term" value="F:G protein-coupled receptor activity"/>
    <property type="evidence" value="ECO:0007669"/>
    <property type="project" value="UniProtKB-KW"/>
</dbReference>
<evidence type="ECO:0000256" key="3">
    <source>
        <dbReference type="ARBA" id="ARBA00022606"/>
    </source>
</evidence>
<evidence type="ECO:0000256" key="2">
    <source>
        <dbReference type="ARBA" id="ARBA00022475"/>
    </source>
</evidence>
<feature type="transmembrane region" description="Helical" evidence="13">
    <location>
        <begin position="65"/>
        <end position="84"/>
    </location>
</feature>
<keyword evidence="7" id="KW-0297">G-protein coupled receptor</keyword>